<protein>
    <submittedName>
        <fullName evidence="2">Uncharacterized protein</fullName>
    </submittedName>
</protein>
<evidence type="ECO:0000313" key="3">
    <source>
        <dbReference type="Proteomes" id="UP000031030"/>
    </source>
</evidence>
<feature type="transmembrane region" description="Helical" evidence="1">
    <location>
        <begin position="6"/>
        <end position="23"/>
    </location>
</feature>
<keyword evidence="3" id="KW-1185">Reference proteome</keyword>
<dbReference type="EMBL" id="JTDK01000014">
    <property type="protein sequence ID" value="KHK96601.1"/>
    <property type="molecule type" value="Genomic_DNA"/>
</dbReference>
<feature type="transmembrane region" description="Helical" evidence="1">
    <location>
        <begin position="81"/>
        <end position="102"/>
    </location>
</feature>
<proteinExistence type="predicted"/>
<organism evidence="2 3">
    <name type="scientific">Microbacterium mangrovi</name>
    <dbReference type="NCBI Taxonomy" id="1348253"/>
    <lineage>
        <taxon>Bacteria</taxon>
        <taxon>Bacillati</taxon>
        <taxon>Actinomycetota</taxon>
        <taxon>Actinomycetes</taxon>
        <taxon>Micrococcales</taxon>
        <taxon>Microbacteriaceae</taxon>
        <taxon>Microbacterium</taxon>
    </lineage>
</organism>
<feature type="transmembrane region" description="Helical" evidence="1">
    <location>
        <begin position="56"/>
        <end position="74"/>
    </location>
</feature>
<evidence type="ECO:0000313" key="2">
    <source>
        <dbReference type="EMBL" id="KHK96601.1"/>
    </source>
</evidence>
<keyword evidence="1" id="KW-1133">Transmembrane helix</keyword>
<gene>
    <name evidence="2" type="ORF">LK09_14830</name>
</gene>
<sequence length="106" mass="11214">MITFSWILLIALIGGILALVDGIRRLSGNSKLIGIIETVVAALFLVSLFLPGIPFGTLALAVATIIVLVIALVVGRRSRGIAIAALVVLVVWVVLVNHWIVIPGIR</sequence>
<comment type="caution">
    <text evidence="2">The sequence shown here is derived from an EMBL/GenBank/DDBJ whole genome shotgun (WGS) entry which is preliminary data.</text>
</comment>
<keyword evidence="1" id="KW-0472">Membrane</keyword>
<dbReference type="RefSeq" id="WP_039401047.1">
    <property type="nucleotide sequence ID" value="NZ_JTDK01000014.1"/>
</dbReference>
<accession>A0A0B2A0Q6</accession>
<dbReference type="AlphaFoldDB" id="A0A0B2A0Q6"/>
<feature type="transmembrane region" description="Helical" evidence="1">
    <location>
        <begin position="32"/>
        <end position="50"/>
    </location>
</feature>
<reference evidence="2 3" key="1">
    <citation type="submission" date="2014-11" db="EMBL/GenBank/DDBJ databases">
        <title>Genome sequence of Microbacterium mangrovi MUSC 115(T).</title>
        <authorList>
            <person name="Lee L.-H."/>
        </authorList>
    </citation>
    <scope>NUCLEOTIDE SEQUENCE [LARGE SCALE GENOMIC DNA]</scope>
    <source>
        <strain evidence="2 3">MUSC 115</strain>
    </source>
</reference>
<name>A0A0B2A0Q6_9MICO</name>
<keyword evidence="1" id="KW-0812">Transmembrane</keyword>
<dbReference type="Proteomes" id="UP000031030">
    <property type="component" value="Unassembled WGS sequence"/>
</dbReference>
<evidence type="ECO:0000256" key="1">
    <source>
        <dbReference type="SAM" id="Phobius"/>
    </source>
</evidence>